<dbReference type="Proteomes" id="UP001499915">
    <property type="component" value="Unassembled WGS sequence"/>
</dbReference>
<dbReference type="RefSeq" id="WP_343805645.1">
    <property type="nucleotide sequence ID" value="NZ_BAAAET010000002.1"/>
</dbReference>
<dbReference type="PANTHER" id="PTHR30469:SF20">
    <property type="entry name" value="EFFLUX RND TRANSPORTER PERIPLASMIC ADAPTOR SUBUNIT"/>
    <property type="match status" value="1"/>
</dbReference>
<comment type="caution">
    <text evidence="4">The sequence shown here is derived from an EMBL/GenBank/DDBJ whole genome shotgun (WGS) entry which is preliminary data.</text>
</comment>
<evidence type="ECO:0000313" key="4">
    <source>
        <dbReference type="EMBL" id="GAA0693524.1"/>
    </source>
</evidence>
<reference evidence="4 5" key="1">
    <citation type="journal article" date="2019" name="Int. J. Syst. Evol. Microbiol.">
        <title>The Global Catalogue of Microorganisms (GCM) 10K type strain sequencing project: providing services to taxonomists for standard genome sequencing and annotation.</title>
        <authorList>
            <consortium name="The Broad Institute Genomics Platform"/>
            <consortium name="The Broad Institute Genome Sequencing Center for Infectious Disease"/>
            <person name="Wu L."/>
            <person name="Ma J."/>
        </authorList>
    </citation>
    <scope>NUCLEOTIDE SEQUENCE [LARGE SCALE GENOMIC DNA]</scope>
    <source>
        <strain evidence="4 5">JCM 15134</strain>
    </source>
</reference>
<evidence type="ECO:0000256" key="1">
    <source>
        <dbReference type="ARBA" id="ARBA00009477"/>
    </source>
</evidence>
<gene>
    <name evidence="4" type="ORF">GCM10009104_21080</name>
</gene>
<dbReference type="NCBIfam" id="TIGR01730">
    <property type="entry name" value="RND_mfp"/>
    <property type="match status" value="1"/>
</dbReference>
<dbReference type="InterPro" id="IPR006143">
    <property type="entry name" value="RND_pump_MFP"/>
</dbReference>
<dbReference type="Pfam" id="PF25917">
    <property type="entry name" value="BSH_RND"/>
    <property type="match status" value="1"/>
</dbReference>
<dbReference type="SUPFAM" id="SSF111369">
    <property type="entry name" value="HlyD-like secretion proteins"/>
    <property type="match status" value="1"/>
</dbReference>
<dbReference type="Gene3D" id="2.40.420.20">
    <property type="match status" value="1"/>
</dbReference>
<dbReference type="PROSITE" id="PS51257">
    <property type="entry name" value="PROKAR_LIPOPROTEIN"/>
    <property type="match status" value="1"/>
</dbReference>
<feature type="domain" description="Multidrug resistance protein MdtA-like barrel-sandwich hybrid" evidence="2">
    <location>
        <begin position="71"/>
        <end position="195"/>
    </location>
</feature>
<dbReference type="PANTHER" id="PTHR30469">
    <property type="entry name" value="MULTIDRUG RESISTANCE PROTEIN MDTA"/>
    <property type="match status" value="1"/>
</dbReference>
<protein>
    <submittedName>
        <fullName evidence="4">Efflux RND transporter periplasmic adaptor subunit</fullName>
    </submittedName>
</protein>
<keyword evidence="5" id="KW-1185">Reference proteome</keyword>
<dbReference type="Gene3D" id="2.40.30.170">
    <property type="match status" value="1"/>
</dbReference>
<dbReference type="Gene3D" id="2.40.50.100">
    <property type="match status" value="1"/>
</dbReference>
<evidence type="ECO:0000313" key="5">
    <source>
        <dbReference type="Proteomes" id="UP001499915"/>
    </source>
</evidence>
<sequence length="360" mass="39112">MLHFLSRKQRGVGGLMLLALSSALLTGCDKQPESEPSTVADIERPARIEQVQPLQSDGLVFNGTVRAAQRAELAFKVRGRVDKVLVNEGDRVQQGDLLAQLDDREFQTALGSARAEYASADADYKRGKAIYDRSQAISKSDLEKLATQRSLAANRLKEAQLALEETRLLAPFAGIVGRKLVDDFAQIGANQTLIILQNLQELEVMIQVPDKVVLQNRRDREVVARIVGLEQSFPLTLKFFATEADPVTQTYQAIFGLGEKGDAPVLPGMSAQVFVTSGESAGKQVAVPLSAVVPDNQGQQYVWKVNDESRAQRQDVAVGTLLGNKVVITQGLRAGDRIITAGVRSVHEGMPVRPMGESGE</sequence>
<dbReference type="InterPro" id="IPR058637">
    <property type="entry name" value="YknX-like_C"/>
</dbReference>
<feature type="domain" description="YknX-like C-terminal permuted SH3-like" evidence="3">
    <location>
        <begin position="285"/>
        <end position="353"/>
    </location>
</feature>
<dbReference type="EMBL" id="BAAAET010000002">
    <property type="protein sequence ID" value="GAA0693524.1"/>
    <property type="molecule type" value="Genomic_DNA"/>
</dbReference>
<comment type="similarity">
    <text evidence="1">Belongs to the membrane fusion protein (MFP) (TC 8.A.1) family.</text>
</comment>
<evidence type="ECO:0000259" key="2">
    <source>
        <dbReference type="Pfam" id="PF25917"/>
    </source>
</evidence>
<proteinExistence type="inferred from homology"/>
<dbReference type="InterPro" id="IPR058625">
    <property type="entry name" value="MdtA-like_BSH"/>
</dbReference>
<dbReference type="Pfam" id="PF25989">
    <property type="entry name" value="YknX_C"/>
    <property type="match status" value="1"/>
</dbReference>
<evidence type="ECO:0000259" key="3">
    <source>
        <dbReference type="Pfam" id="PF25989"/>
    </source>
</evidence>
<dbReference type="Gene3D" id="1.10.287.470">
    <property type="entry name" value="Helix hairpin bin"/>
    <property type="match status" value="1"/>
</dbReference>
<name>A0ABN1I6X8_9GAMM</name>
<accession>A0ABN1I6X8</accession>
<organism evidence="4 5">
    <name type="scientific">Marinobacterium maritimum</name>
    <dbReference type="NCBI Taxonomy" id="500162"/>
    <lineage>
        <taxon>Bacteria</taxon>
        <taxon>Pseudomonadati</taxon>
        <taxon>Pseudomonadota</taxon>
        <taxon>Gammaproteobacteria</taxon>
        <taxon>Oceanospirillales</taxon>
        <taxon>Oceanospirillaceae</taxon>
        <taxon>Marinobacterium</taxon>
    </lineage>
</organism>